<keyword evidence="4" id="KW-1185">Reference proteome</keyword>
<feature type="compositionally biased region" description="Low complexity" evidence="1">
    <location>
        <begin position="479"/>
        <end position="494"/>
    </location>
</feature>
<evidence type="ECO:0000259" key="2">
    <source>
        <dbReference type="Pfam" id="PF02120"/>
    </source>
</evidence>
<organism evidence="3 4">
    <name type="scientific">Photobacterium pectinilyticum</name>
    <dbReference type="NCBI Taxonomy" id="2906793"/>
    <lineage>
        <taxon>Bacteria</taxon>
        <taxon>Pseudomonadati</taxon>
        <taxon>Pseudomonadota</taxon>
        <taxon>Gammaproteobacteria</taxon>
        <taxon>Vibrionales</taxon>
        <taxon>Vibrionaceae</taxon>
        <taxon>Photobacterium</taxon>
    </lineage>
</organism>
<dbReference type="InterPro" id="IPR021136">
    <property type="entry name" value="Flagellar_hook_control-like_C"/>
</dbReference>
<evidence type="ECO:0000313" key="4">
    <source>
        <dbReference type="Proteomes" id="UP001524460"/>
    </source>
</evidence>
<dbReference type="InterPro" id="IPR052563">
    <property type="entry name" value="FliK"/>
</dbReference>
<feature type="compositionally biased region" description="Low complexity" evidence="1">
    <location>
        <begin position="137"/>
        <end position="153"/>
    </location>
</feature>
<evidence type="ECO:0000313" key="3">
    <source>
        <dbReference type="EMBL" id="MCQ1058308.1"/>
    </source>
</evidence>
<dbReference type="InterPro" id="IPR038610">
    <property type="entry name" value="FliK-like_C_sf"/>
</dbReference>
<sequence length="526" mass="53639">MFLSHLFKTDTVPAAPTGASKSSAATESLPGELDAAPEKGFSQTLQGAMGKEATAEPVSLDAEAKTTGEDGNVASTQKPPVGASEATDDVAQHIDKNELIQDGSLEAEGLDESDGKKAGRLLDNQAGSPADDEQPADDSAASAAGHIAASSLAKPDNAKSSMSEGEELLQRLTASRSQLSGTSAGTNAQAANGEVAGAGTDGKLLPPGAEALSEEAVAEQNDLVGKDGLVGKYGKDAVNKAAVSIDGLVAQEKDGAAQADGKQVKGEHSGKFALSGMALTNGESAELKAVQGKSPFQSAPNSELAALMGQSLSSGSLKDSLEAKGNASALAATSLDDGLSSQGEVHGSHAVHRSAAAGILTSEGEKPGTAQPPLLLSKEQAGEQLADKVQVMMSKNLKHVDIRLDPPELGKLQIKLSMNNDQASVQITVANQQSRDLVEQAMPRLRELLQQQGLQLAQSTVQQDSSRQFAGGSQQQANGQPGSSPQHGSQGSGQADPHGLAQGTAAHSHSADLWMTAPKDGVDYYA</sequence>
<name>A0ABT1N0Q5_9GAMM</name>
<feature type="region of interest" description="Disordered" evidence="1">
    <location>
        <begin position="1"/>
        <end position="209"/>
    </location>
</feature>
<comment type="caution">
    <text evidence="3">The sequence shown here is derived from an EMBL/GenBank/DDBJ whole genome shotgun (WGS) entry which is preliminary data.</text>
</comment>
<feature type="region of interest" description="Disordered" evidence="1">
    <location>
        <begin position="459"/>
        <end position="526"/>
    </location>
</feature>
<dbReference type="EMBL" id="JANEYT010000017">
    <property type="protein sequence ID" value="MCQ1058308.1"/>
    <property type="molecule type" value="Genomic_DNA"/>
</dbReference>
<evidence type="ECO:0000256" key="1">
    <source>
        <dbReference type="SAM" id="MobiDB-lite"/>
    </source>
</evidence>
<reference evidence="3 4" key="1">
    <citation type="submission" date="2022-07" db="EMBL/GenBank/DDBJ databases">
        <title>Photobacterium pectinilyticum sp. nov., a marine bacterium isolated from surface seawater of Qingdao offshore.</title>
        <authorList>
            <person name="Wang X."/>
        </authorList>
    </citation>
    <scope>NUCLEOTIDE SEQUENCE [LARGE SCALE GENOMIC DNA]</scope>
    <source>
        <strain evidence="3 4">ZSDE20</strain>
    </source>
</reference>
<feature type="domain" description="Flagellar hook-length control protein-like C-terminal" evidence="2">
    <location>
        <begin position="387"/>
        <end position="469"/>
    </location>
</feature>
<keyword evidence="3" id="KW-0966">Cell projection</keyword>
<dbReference type="PANTHER" id="PTHR37533">
    <property type="entry name" value="FLAGELLAR HOOK-LENGTH CONTROL PROTEIN"/>
    <property type="match status" value="1"/>
</dbReference>
<dbReference type="Gene3D" id="3.30.750.140">
    <property type="match status" value="1"/>
</dbReference>
<dbReference type="Pfam" id="PF02120">
    <property type="entry name" value="Flg_hook"/>
    <property type="match status" value="1"/>
</dbReference>
<accession>A0ABT1N0Q5</accession>
<dbReference type="PANTHER" id="PTHR37533:SF2">
    <property type="entry name" value="FLAGELLAR HOOK-LENGTH CONTROL PROTEIN"/>
    <property type="match status" value="1"/>
</dbReference>
<dbReference type="Proteomes" id="UP001524460">
    <property type="component" value="Unassembled WGS sequence"/>
</dbReference>
<feature type="compositionally biased region" description="Basic and acidic residues" evidence="1">
    <location>
        <begin position="90"/>
        <end position="99"/>
    </location>
</feature>
<feature type="compositionally biased region" description="Polar residues" evidence="1">
    <location>
        <begin position="464"/>
        <end position="478"/>
    </location>
</feature>
<protein>
    <submittedName>
        <fullName evidence="3">Flagellar hook-length control protein FliK</fullName>
    </submittedName>
</protein>
<keyword evidence="3" id="KW-0969">Cilium</keyword>
<gene>
    <name evidence="3" type="ORF">NHN17_09585</name>
</gene>
<feature type="compositionally biased region" description="Polar residues" evidence="1">
    <location>
        <begin position="172"/>
        <end position="190"/>
    </location>
</feature>
<dbReference type="RefSeq" id="WP_255042167.1">
    <property type="nucleotide sequence ID" value="NZ_JANEYT010000017.1"/>
</dbReference>
<keyword evidence="3" id="KW-0282">Flagellum</keyword>
<proteinExistence type="predicted"/>
<dbReference type="CDD" id="cd17470">
    <property type="entry name" value="T3SS_Flik_C"/>
    <property type="match status" value="1"/>
</dbReference>